<evidence type="ECO:0000259" key="1">
    <source>
        <dbReference type="Pfam" id="PF10536"/>
    </source>
</evidence>
<dbReference type="Pfam" id="PF10536">
    <property type="entry name" value="PMD"/>
    <property type="match status" value="1"/>
</dbReference>
<comment type="caution">
    <text evidence="2">The sequence shown here is derived from an EMBL/GenBank/DDBJ whole genome shotgun (WGS) entry which is preliminary data.</text>
</comment>
<dbReference type="PANTHER" id="PTHR46033:SF8">
    <property type="entry name" value="PROTEIN MAINTENANCE OF MERISTEMS-LIKE"/>
    <property type="match status" value="1"/>
</dbReference>
<dbReference type="PANTHER" id="PTHR46033">
    <property type="entry name" value="PROTEIN MAIN-LIKE 2"/>
    <property type="match status" value="1"/>
</dbReference>
<evidence type="ECO:0000313" key="3">
    <source>
        <dbReference type="Proteomes" id="UP001358586"/>
    </source>
</evidence>
<reference evidence="2 3" key="1">
    <citation type="submission" date="2023-03" db="EMBL/GenBank/DDBJ databases">
        <title>WGS of Gossypium arboreum.</title>
        <authorList>
            <person name="Yu D."/>
        </authorList>
    </citation>
    <scope>NUCLEOTIDE SEQUENCE [LARGE SCALE GENOMIC DNA]</scope>
    <source>
        <tissue evidence="2">Leaf</tissue>
    </source>
</reference>
<feature type="domain" description="Aminotransferase-like plant mobile" evidence="1">
    <location>
        <begin position="4"/>
        <end position="91"/>
    </location>
</feature>
<name>A0ABR0NFK1_GOSAR</name>
<accession>A0ABR0NFK1</accession>
<dbReference type="InterPro" id="IPR044824">
    <property type="entry name" value="MAIN-like"/>
</dbReference>
<dbReference type="InterPro" id="IPR019557">
    <property type="entry name" value="AminoTfrase-like_pln_mobile"/>
</dbReference>
<evidence type="ECO:0000313" key="2">
    <source>
        <dbReference type="EMBL" id="KAK5793039.1"/>
    </source>
</evidence>
<proteinExistence type="predicted"/>
<keyword evidence="3" id="KW-1185">Reference proteome</keyword>
<dbReference type="EMBL" id="JARKNE010000010">
    <property type="protein sequence ID" value="KAK5793039.1"/>
    <property type="molecule type" value="Genomic_DNA"/>
</dbReference>
<sequence length="106" mass="12075">MLGYKLDPTFISALAEIWRPETHTFHLLGDKCKITLEDVTLQLGLPMDEPIVMGSTIVPSKEGLCKAFLEKVPNKFYGGWIDMKWLKTNFKNLLKDASDIVKEKYA</sequence>
<dbReference type="Proteomes" id="UP001358586">
    <property type="component" value="Chromosome 10"/>
</dbReference>
<protein>
    <recommendedName>
        <fullName evidence="1">Aminotransferase-like plant mobile domain-containing protein</fullName>
    </recommendedName>
</protein>
<organism evidence="2 3">
    <name type="scientific">Gossypium arboreum</name>
    <name type="common">Tree cotton</name>
    <name type="synonym">Gossypium nanking</name>
    <dbReference type="NCBI Taxonomy" id="29729"/>
    <lineage>
        <taxon>Eukaryota</taxon>
        <taxon>Viridiplantae</taxon>
        <taxon>Streptophyta</taxon>
        <taxon>Embryophyta</taxon>
        <taxon>Tracheophyta</taxon>
        <taxon>Spermatophyta</taxon>
        <taxon>Magnoliopsida</taxon>
        <taxon>eudicotyledons</taxon>
        <taxon>Gunneridae</taxon>
        <taxon>Pentapetalae</taxon>
        <taxon>rosids</taxon>
        <taxon>malvids</taxon>
        <taxon>Malvales</taxon>
        <taxon>Malvaceae</taxon>
        <taxon>Malvoideae</taxon>
        <taxon>Gossypium</taxon>
    </lineage>
</organism>
<gene>
    <name evidence="2" type="ORF">PVK06_034174</name>
</gene>